<feature type="compositionally biased region" description="Polar residues" evidence="18">
    <location>
        <begin position="1736"/>
        <end position="1751"/>
    </location>
</feature>
<feature type="compositionally biased region" description="Low complexity" evidence="18">
    <location>
        <begin position="1488"/>
        <end position="1504"/>
    </location>
</feature>
<evidence type="ECO:0000313" key="19">
    <source>
        <dbReference type="Proteomes" id="UP000008143"/>
    </source>
</evidence>
<evidence type="ECO:0000256" key="2">
    <source>
        <dbReference type="ARBA" id="ARBA00004322"/>
    </source>
</evidence>
<dbReference type="InterPro" id="IPR009057">
    <property type="entry name" value="Homeodomain-like_sf"/>
</dbReference>
<feature type="region of interest" description="Disordered" evidence="18">
    <location>
        <begin position="1200"/>
        <end position="1269"/>
    </location>
</feature>
<feature type="coiled-coil region" evidence="17">
    <location>
        <begin position="75"/>
        <end position="141"/>
    </location>
</feature>
<dbReference type="OrthoDB" id="1938039at2759"/>
<keyword evidence="14" id="KW-0131">Cell cycle</keyword>
<feature type="region of interest" description="Disordered" evidence="18">
    <location>
        <begin position="999"/>
        <end position="1018"/>
    </location>
</feature>
<sequence length="1824" mass="205757">MTDKNATEEDLNMVYFQDVYDSPAKSDTSSVDIYDGLDISSIPAEPPVLSTPTKDCLDLYEEILTEEVTAKEASFNDLHAEYEKCQKQMKELVNRLKEMQTQNTTLQNENQCLKKNISAVIKTARVEINRKEDEINRLNQRLFSSVNPRVNKHIPVPLSEPNKTSCHLESRSNRTQPKNMDSCGKSELQKHTVHPKRNDSTQSNYQPTEKDLNAGGKNSSGSSKPSCAKLFKISETDLEIQPKNMDSCGKSELQKHTVHPKRNDSTHLSYQTTEKELNAGGKNSSGSSKPSCAKLFKISETDLEKKCTEGYLNQDAAKGRKERNVECQSKDSERKQRKEECKSSSSSSASEKKIVELKENGPTSNSVTMDSGLENQATKFDLLNERNRKSLSSASHDKACSMRDRAQSKEDPRTKEKLRKPYESYSRRDSKDYDKGKGSEHRSRPTEKEDPPRRSQRASHLKDEGSYKVKTELNDHRRSSDTSRREKHSSDYNKDSKSGYRDSKLISGSKNEHKMSSKKEDQHLLNRKSVKSSRDKKDESKGSKEKEGSHRDRKEYKEFTDEGKLKELSSDKQSSEVKSLCKTDNQCKPLNTEKQVVDPNEKETSTVRDLKLSYMETLNLTLSPAKKSLSDSNTNKLPLELCDVKCGISEMNNPEPMPQVCESLQSINEVKSESSRKSNAGPIIVTNDPPIKQVTKSNINMENKTCQAKQVVDEMICTQQNQPIEETNSAPSNAVLSVANPEKADENNELHILHSDDMETSVVDVSQVIDLDSYIELDKCSGSESPFSDNVDEDSVAQTGFCQENLSPSKQLNKESEHNTNFLKNVTEPAKGICESSNSDLVEISTKEIESKQCFHDDDDSVMNIDLHFIRRVPKIISPLKSPMKPIEKLHRNDYTAKASVVRMLNKEFYYANGSTSAHLSKELNKENFQPALKNDPSSGKCSPIIISSDDMEEGEILSDVEEVTCVQAPHTTPSPKQSSVVQMNINEDSANFQREDTSLRKPNGMISPRKQSATKSKGKCKSDLKIHLLKQPNKKERKINPDNCLEEIMKTDQPSSVQDVLQMLRAIRKHIRKKYMKFKMQFTVRQYHKVIEVGTSYFITLVKKVNWTALCSLPSSLQKKLCKYIDNKMKKLKKNGIVDRIFEQHLLDMKKKLWNFVDDQLDSLFETLKIMLTKLCDKAELESINDKNRIQNNISSSVRIRGSKIKKSRQEKHKSAPISDPNLKKDPLESQCKAQVSNIKDQNNKTGRNSVSKKDSPSREPVKRPVDVESVPKSKILIEKNIKPALAGSCESQKLKPDNSGLSFNLVSDDHMGDIFKNLLNDLEALEQTKTSGEQPWVLKTPEKTNISSQKMSLNNENTPLKTSLQLPSSVSWPPHSPVQSSSFSTLEMVVNPDALDESCMLEIPFTSSSGKSLDEKPKSYSSILMEDLAVSLTVPSPLKSDSHLSFLRLGAAPEYVSEEVISAHYSDSALLEEEDVAEQDIHLTLDSDNSNSSLENTSDTSSFQCLPSEPMQAVIMEKSNDHFIVKIRRAASTSSPNSEYPVTENFSHLPPQSTNADVKDLADHLKNVNFEEHEPHGENSPHKIENNKAVDLKLLPQKDEHEITVSLFKPPKPLSPSKDSNFVSTSYSNMDQLFHSVKGKKDCEKSNLSSEQVSKGSISCKEESFESIAQVNWNDKDQDRKRKKGLKEEPLAKRRQVQCLNPETKEKNAKEHGKEKSDTLSKEKSQKKHKRSVSDGTLQLSSSPKDSSNCISAKNVIKKKGEVVVTWSRDEDRLILLNCQQLGADQKTFISLSSKMNKHPHEIEERFRQLMKLFKKCRYSAT</sequence>
<feature type="compositionally biased region" description="Polar residues" evidence="18">
    <location>
        <begin position="361"/>
        <end position="378"/>
    </location>
</feature>
<keyword evidence="10" id="KW-0496">Mitochondrion</keyword>
<reference evidence="20" key="2">
    <citation type="submission" date="2025-08" db="UniProtKB">
        <authorList>
            <consortium name="RefSeq"/>
        </authorList>
    </citation>
    <scope>IDENTIFICATION</scope>
</reference>
<dbReference type="RefSeq" id="NP_001120101.2">
    <property type="nucleotide sequence ID" value="NM_001126629.2"/>
</dbReference>
<evidence type="ECO:0000256" key="1">
    <source>
        <dbReference type="ARBA" id="ARBA00004173"/>
    </source>
</evidence>
<evidence type="ECO:0000256" key="11">
    <source>
        <dbReference type="ARBA" id="ARBA00023159"/>
    </source>
</evidence>
<feature type="compositionally biased region" description="Basic and acidic residues" evidence="18">
    <location>
        <begin position="318"/>
        <end position="342"/>
    </location>
</feature>
<dbReference type="GO" id="GO:0008625">
    <property type="term" value="P:extrinsic apoptotic signaling pathway via death domain receptors"/>
    <property type="evidence" value="ECO:0000318"/>
    <property type="project" value="GO_Central"/>
</dbReference>
<dbReference type="Gene3D" id="1.10.10.60">
    <property type="entry name" value="Homeodomain-like"/>
    <property type="match status" value="1"/>
</dbReference>
<dbReference type="InterPro" id="IPR039674">
    <property type="entry name" value="FLASH"/>
</dbReference>
<feature type="region of interest" description="Disordered" evidence="18">
    <location>
        <begin position="1488"/>
        <end position="1507"/>
    </location>
</feature>
<feature type="region of interest" description="Disordered" evidence="18">
    <location>
        <begin position="242"/>
        <end position="269"/>
    </location>
</feature>
<feature type="region of interest" description="Disordered" evidence="18">
    <location>
        <begin position="151"/>
        <end position="226"/>
    </location>
</feature>
<protein>
    <recommendedName>
        <fullName evidence="15">CASP8-associated protein 2</fullName>
    </recommendedName>
    <alternativeName>
        <fullName evidence="16">FLICE-associated huge protein</fullName>
    </alternativeName>
</protein>
<evidence type="ECO:0000256" key="9">
    <source>
        <dbReference type="ARBA" id="ARBA00023015"/>
    </source>
</evidence>
<dbReference type="KEGG" id="xtr:100145118"/>
<dbReference type="FunFam" id="1.10.10.60:FF:000265">
    <property type="entry name" value="CASP8-associated protein 2 isoform X1"/>
    <property type="match status" value="1"/>
</dbReference>
<evidence type="ECO:0000313" key="21">
    <source>
        <dbReference type="Xenbase" id="XB-GENE-6257801"/>
    </source>
</evidence>
<reference evidence="20" key="1">
    <citation type="journal article" date="2002" name="Dev. Dyn.">
        <title>Genetic and genomic tools for Xenopus research: The NIH Xenopus initiative.</title>
        <authorList>
            <person name="Klein S.L."/>
            <person name="Strausberg R.L."/>
            <person name="Wagner L."/>
            <person name="Pontius J."/>
            <person name="Clifton S.W."/>
            <person name="Richardson P."/>
        </authorList>
    </citation>
    <scope>NUCLEOTIDE SEQUENCE</scope>
</reference>
<dbReference type="PANTHER" id="PTHR15489">
    <property type="entry name" value="CASPASE 8 ASSOCIATED PROTEIN 2"/>
    <property type="match status" value="1"/>
</dbReference>
<evidence type="ECO:0000256" key="14">
    <source>
        <dbReference type="ARBA" id="ARBA00023306"/>
    </source>
</evidence>
<evidence type="ECO:0000313" key="20">
    <source>
        <dbReference type="RefSeq" id="NP_001120101.2"/>
    </source>
</evidence>
<dbReference type="GeneID" id="100145118"/>
<dbReference type="Proteomes" id="UP000008143">
    <property type="component" value="Chromosome 5"/>
</dbReference>
<evidence type="ECO:0000256" key="4">
    <source>
        <dbReference type="ARBA" id="ARBA00022490"/>
    </source>
</evidence>
<evidence type="ECO:0000256" key="12">
    <source>
        <dbReference type="ARBA" id="ARBA00023163"/>
    </source>
</evidence>
<dbReference type="GO" id="GO:0036337">
    <property type="term" value="P:Fas signaling pathway"/>
    <property type="evidence" value="ECO:0000318"/>
    <property type="project" value="GO_Central"/>
</dbReference>
<dbReference type="SUPFAM" id="SSF46689">
    <property type="entry name" value="Homeodomain-like"/>
    <property type="match status" value="1"/>
</dbReference>
<feature type="region of interest" description="Disordered" evidence="18">
    <location>
        <begin position="318"/>
        <end position="581"/>
    </location>
</feature>
<dbReference type="InterPro" id="IPR049257">
    <property type="entry name" value="Gon4l/CASP8AP2_myb-like"/>
</dbReference>
<evidence type="ECO:0000256" key="6">
    <source>
        <dbReference type="ARBA" id="ARBA00022553"/>
    </source>
</evidence>
<feature type="compositionally biased region" description="Basic and acidic residues" evidence="18">
    <location>
        <begin position="1705"/>
        <end position="1726"/>
    </location>
</feature>
<feature type="compositionally biased region" description="Polar residues" evidence="18">
    <location>
        <begin position="1233"/>
        <end position="1251"/>
    </location>
</feature>
<accession>A0A8J0QBF7</accession>
<keyword evidence="8" id="KW-0007">Acetylation</keyword>
<dbReference type="AGR" id="Xenbase:XB-GENE-6257801"/>
<evidence type="ECO:0000256" key="15">
    <source>
        <dbReference type="ARBA" id="ARBA00069865"/>
    </source>
</evidence>
<keyword evidence="6" id="KW-0597">Phosphoprotein</keyword>
<name>A0A8J0QBF7_XENTR</name>
<feature type="compositionally biased region" description="Basic and acidic residues" evidence="18">
    <location>
        <begin position="460"/>
        <end position="524"/>
    </location>
</feature>
<dbReference type="Pfam" id="PF21227">
    <property type="entry name" value="Myb_DNA-binding_7"/>
    <property type="match status" value="1"/>
</dbReference>
<evidence type="ECO:0000256" key="7">
    <source>
        <dbReference type="ARBA" id="ARBA00022703"/>
    </source>
</evidence>
<feature type="region of interest" description="Disordered" evidence="18">
    <location>
        <begin position="1536"/>
        <end position="1555"/>
    </location>
</feature>
<evidence type="ECO:0000256" key="3">
    <source>
        <dbReference type="ARBA" id="ARBA00004496"/>
    </source>
</evidence>
<evidence type="ECO:0000256" key="18">
    <source>
        <dbReference type="SAM" id="MobiDB-lite"/>
    </source>
</evidence>
<dbReference type="OMA" id="HEKCKQQ"/>
<dbReference type="CDD" id="cd12202">
    <property type="entry name" value="CASP8AP2"/>
    <property type="match status" value="1"/>
</dbReference>
<evidence type="ECO:0000256" key="16">
    <source>
        <dbReference type="ARBA" id="ARBA00078515"/>
    </source>
</evidence>
<feature type="compositionally biased region" description="Basic and acidic residues" evidence="18">
    <location>
        <begin position="532"/>
        <end position="581"/>
    </location>
</feature>
<dbReference type="GO" id="GO:0005739">
    <property type="term" value="C:mitochondrion"/>
    <property type="evidence" value="ECO:0000318"/>
    <property type="project" value="GO_Central"/>
</dbReference>
<keyword evidence="13" id="KW-0539">Nucleus</keyword>
<feature type="compositionally biased region" description="Basic residues" evidence="18">
    <location>
        <begin position="1202"/>
        <end position="1213"/>
    </location>
</feature>
<keyword evidence="7" id="KW-0053">Apoptosis</keyword>
<evidence type="ECO:0000256" key="10">
    <source>
        <dbReference type="ARBA" id="ARBA00023128"/>
    </source>
</evidence>
<feature type="compositionally biased region" description="Basic and acidic residues" evidence="18">
    <location>
        <begin position="350"/>
        <end position="359"/>
    </location>
</feature>
<feature type="region of interest" description="Disordered" evidence="18">
    <location>
        <begin position="1678"/>
        <end position="1751"/>
    </location>
</feature>
<evidence type="ECO:0000256" key="5">
    <source>
        <dbReference type="ARBA" id="ARBA00022491"/>
    </source>
</evidence>
<feature type="compositionally biased region" description="Low complexity" evidence="18">
    <location>
        <begin position="215"/>
        <end position="226"/>
    </location>
</feature>
<evidence type="ECO:0000256" key="17">
    <source>
        <dbReference type="SAM" id="Coils"/>
    </source>
</evidence>
<feature type="compositionally biased region" description="Basic and acidic residues" evidence="18">
    <location>
        <begin position="395"/>
        <end position="453"/>
    </location>
</feature>
<dbReference type="CTD" id="9994"/>
<organism evidence="19 20">
    <name type="scientific">Xenopus tropicalis</name>
    <name type="common">Western clawed frog</name>
    <name type="synonym">Silurana tropicalis</name>
    <dbReference type="NCBI Taxonomy" id="8364"/>
    <lineage>
        <taxon>Eukaryota</taxon>
        <taxon>Metazoa</taxon>
        <taxon>Chordata</taxon>
        <taxon>Craniata</taxon>
        <taxon>Vertebrata</taxon>
        <taxon>Euteleostomi</taxon>
        <taxon>Amphibia</taxon>
        <taxon>Batrachia</taxon>
        <taxon>Anura</taxon>
        <taxon>Pipoidea</taxon>
        <taxon>Pipidae</taxon>
        <taxon>Xenopodinae</taxon>
        <taxon>Xenopus</taxon>
        <taxon>Silurana</taxon>
    </lineage>
</organism>
<feature type="compositionally biased region" description="Basic and acidic residues" evidence="18">
    <location>
        <begin position="1678"/>
        <end position="1694"/>
    </location>
</feature>
<proteinExistence type="predicted"/>
<keyword evidence="9" id="KW-0805">Transcription regulation</keyword>
<comment type="subcellular location">
    <subcellularLocation>
        <location evidence="3">Cytoplasm</location>
    </subcellularLocation>
    <subcellularLocation>
        <location evidence="1">Mitochondrion</location>
    </subcellularLocation>
    <subcellularLocation>
        <location evidence="2">Nucleus</location>
        <location evidence="2">PML body</location>
    </subcellularLocation>
</comment>
<keyword evidence="17" id="KW-0175">Coiled coil</keyword>
<keyword evidence="12" id="KW-0804">Transcription</keyword>
<dbReference type="PANTHER" id="PTHR15489:SF2">
    <property type="entry name" value="CASP8-ASSOCIATED PROTEIN 2"/>
    <property type="match status" value="1"/>
</dbReference>
<evidence type="ECO:0000256" key="13">
    <source>
        <dbReference type="ARBA" id="ARBA00023242"/>
    </source>
</evidence>
<evidence type="ECO:0000256" key="8">
    <source>
        <dbReference type="ARBA" id="ARBA00022990"/>
    </source>
</evidence>
<dbReference type="GO" id="GO:0016605">
    <property type="term" value="C:PML body"/>
    <property type="evidence" value="ECO:0000318"/>
    <property type="project" value="GO_Central"/>
</dbReference>
<keyword evidence="11" id="KW-0010">Activator</keyword>
<gene>
    <name evidence="20 21" type="primary">casp8ap2</name>
    <name evidence="20" type="synonym">ced-4</name>
    <name evidence="20" type="synonym">flash</name>
    <name evidence="20" type="synonym">rip25</name>
</gene>
<keyword evidence="4" id="KW-0963">Cytoplasm</keyword>
<keyword evidence="5" id="KW-0678">Repressor</keyword>
<keyword evidence="19" id="KW-1185">Reference proteome</keyword>
<dbReference type="GO" id="GO:0003714">
    <property type="term" value="F:transcription corepressor activity"/>
    <property type="evidence" value="ECO:0000318"/>
    <property type="project" value="GO_Central"/>
</dbReference>
<feature type="compositionally biased region" description="Basic and acidic residues" evidence="18">
    <location>
        <begin position="1253"/>
        <end position="1269"/>
    </location>
</feature>
<dbReference type="Xenbase" id="XB-GENE-6257801">
    <property type="gene designation" value="casp8ap2"/>
</dbReference>